<feature type="domain" description="RRP12 N-terminal HEAT" evidence="1">
    <location>
        <begin position="33"/>
        <end position="304"/>
    </location>
</feature>
<organism evidence="2 3">
    <name type="scientific">Dioscorea zingiberensis</name>
    <dbReference type="NCBI Taxonomy" id="325984"/>
    <lineage>
        <taxon>Eukaryota</taxon>
        <taxon>Viridiplantae</taxon>
        <taxon>Streptophyta</taxon>
        <taxon>Embryophyta</taxon>
        <taxon>Tracheophyta</taxon>
        <taxon>Spermatophyta</taxon>
        <taxon>Magnoliopsida</taxon>
        <taxon>Liliopsida</taxon>
        <taxon>Dioscoreales</taxon>
        <taxon>Dioscoreaceae</taxon>
        <taxon>Dioscorea</taxon>
    </lineage>
</organism>
<dbReference type="PANTHER" id="PTHR48412:SF1">
    <property type="entry name" value="ARM REPEAT SUPERFAMILY PROTEIN"/>
    <property type="match status" value="1"/>
</dbReference>
<sequence>MKKSGRGLTVDGHESIEERADLDDGEVSQSFLSCGDGSDICKAIMVRYAHSSAPQHRHLCASAAAMSSILLDEGLPLTPPAYFAAAITAFRESDIDSTAALSSFIFILLPLVPTESLTPVKAGDAAFVLAAFLKDPPSGTATGTIRSVVKCLGFLALRVDLEDWSAVQLPLEILTAFSMDMRPKVRRCALVCVERIFKTFQSSAVKKMASKAVLDVYNNFFVLAKEHNSFEPDVCQNKLVSKSRQMKILHLLSFLKQIVPYLSRRINAKILADVYKHLDCHFTFLTRHILSVLKVLVEHSKVEVLLQQSQNIIFSLISYLSVGKKNPVDTVISVSTLLGEFLHKLHDAEPIIFIENLPQVVESIAGCLKYDVNASKHAASVLQDLFNCLLDQRVVQIAASHSVFPLSMFWKLLHCCFSNSVNHHISS</sequence>
<accession>A0A9D5CJF2</accession>
<evidence type="ECO:0000259" key="1">
    <source>
        <dbReference type="Pfam" id="PF25772"/>
    </source>
</evidence>
<evidence type="ECO:0000313" key="3">
    <source>
        <dbReference type="Proteomes" id="UP001085076"/>
    </source>
</evidence>
<dbReference type="SUPFAM" id="SSF48371">
    <property type="entry name" value="ARM repeat"/>
    <property type="match status" value="1"/>
</dbReference>
<dbReference type="Proteomes" id="UP001085076">
    <property type="component" value="Miscellaneous, Linkage group lg05"/>
</dbReference>
<dbReference type="OrthoDB" id="2192888at2759"/>
<dbReference type="InterPro" id="IPR016024">
    <property type="entry name" value="ARM-type_fold"/>
</dbReference>
<name>A0A9D5CJF2_9LILI</name>
<dbReference type="Pfam" id="PF25772">
    <property type="entry name" value="HEAT_RRP12_N"/>
    <property type="match status" value="1"/>
</dbReference>
<dbReference type="EMBL" id="JAGGNH010000005">
    <property type="protein sequence ID" value="KAJ0973225.1"/>
    <property type="molecule type" value="Genomic_DNA"/>
</dbReference>
<keyword evidence="3" id="KW-1185">Reference proteome</keyword>
<gene>
    <name evidence="2" type="ORF">J5N97_021184</name>
</gene>
<protein>
    <recommendedName>
        <fullName evidence="1">RRP12 N-terminal HEAT domain-containing protein</fullName>
    </recommendedName>
</protein>
<evidence type="ECO:0000313" key="2">
    <source>
        <dbReference type="EMBL" id="KAJ0973225.1"/>
    </source>
</evidence>
<comment type="caution">
    <text evidence="2">The sequence shown here is derived from an EMBL/GenBank/DDBJ whole genome shotgun (WGS) entry which is preliminary data.</text>
</comment>
<dbReference type="InterPro" id="IPR057860">
    <property type="entry name" value="HEAT_RRP12_N"/>
</dbReference>
<dbReference type="PANTHER" id="PTHR48412">
    <property type="entry name" value="ARM REPEAT SUPERFAMILY PROTEIN"/>
    <property type="match status" value="1"/>
</dbReference>
<reference evidence="2" key="1">
    <citation type="submission" date="2021-03" db="EMBL/GenBank/DDBJ databases">
        <authorList>
            <person name="Li Z."/>
            <person name="Yang C."/>
        </authorList>
    </citation>
    <scope>NUCLEOTIDE SEQUENCE</scope>
    <source>
        <strain evidence="2">Dzin_1.0</strain>
        <tissue evidence="2">Leaf</tissue>
    </source>
</reference>
<dbReference type="AlphaFoldDB" id="A0A9D5CJF2"/>
<reference evidence="2" key="2">
    <citation type="journal article" date="2022" name="Hortic Res">
        <title>The genome of Dioscorea zingiberensis sheds light on the biosynthesis, origin and evolution of the medicinally important diosgenin saponins.</title>
        <authorList>
            <person name="Li Y."/>
            <person name="Tan C."/>
            <person name="Li Z."/>
            <person name="Guo J."/>
            <person name="Li S."/>
            <person name="Chen X."/>
            <person name="Wang C."/>
            <person name="Dai X."/>
            <person name="Yang H."/>
            <person name="Song W."/>
            <person name="Hou L."/>
            <person name="Xu J."/>
            <person name="Tong Z."/>
            <person name="Xu A."/>
            <person name="Yuan X."/>
            <person name="Wang W."/>
            <person name="Yang Q."/>
            <person name="Chen L."/>
            <person name="Sun Z."/>
            <person name="Wang K."/>
            <person name="Pan B."/>
            <person name="Chen J."/>
            <person name="Bao Y."/>
            <person name="Liu F."/>
            <person name="Qi X."/>
            <person name="Gang D.R."/>
            <person name="Wen J."/>
            <person name="Li J."/>
        </authorList>
    </citation>
    <scope>NUCLEOTIDE SEQUENCE</scope>
    <source>
        <strain evidence="2">Dzin_1.0</strain>
    </source>
</reference>
<proteinExistence type="predicted"/>